<evidence type="ECO:0000256" key="6">
    <source>
        <dbReference type="ARBA" id="ARBA00023136"/>
    </source>
</evidence>
<evidence type="ECO:0000256" key="4">
    <source>
        <dbReference type="ARBA" id="ARBA00022692"/>
    </source>
</evidence>
<accession>A0A061RIF1</accession>
<dbReference type="GO" id="GO:0016020">
    <property type="term" value="C:membrane"/>
    <property type="evidence" value="ECO:0007669"/>
    <property type="project" value="UniProtKB-SubCell"/>
</dbReference>
<evidence type="ECO:0000256" key="2">
    <source>
        <dbReference type="ARBA" id="ARBA00022676"/>
    </source>
</evidence>
<name>A0A061RIF1_9CHLO</name>
<dbReference type="PANTHER" id="PTHR31485">
    <property type="entry name" value="PEPTIDYL SERINE ALPHA-GALACTOSYLTRANSFERASE"/>
    <property type="match status" value="1"/>
</dbReference>
<dbReference type="InterPro" id="IPR044845">
    <property type="entry name" value="HPAT/SRGT1-like"/>
</dbReference>
<keyword evidence="3" id="KW-0808">Transferase</keyword>
<keyword evidence="4" id="KW-0812">Transmembrane</keyword>
<feature type="non-terminal residue" evidence="9">
    <location>
        <position position="379"/>
    </location>
</feature>
<feature type="region of interest" description="Disordered" evidence="7">
    <location>
        <begin position="332"/>
        <end position="379"/>
    </location>
</feature>
<sequence length="379" mass="42075">MLRLASFWTPVVLAVILCRRTADLVSGSSAEPVHILFSTNCTKQNDWMSEALFYTHYKSNTSGTITRILSCSKKNYDAPQLWHPRASIHATPEYKSQVLPDGTKDDFWDFNKPLGVSDWLQNGGKKLDPDAVVVIMEPDMLIGLPLELAFKTEEGHTVVGRGKPAAQAQLMGHHWFYLMECSGMLREECGDNCKDKTEDDMRRHYMIGPPYALTKADLEALAPLWAKYTRRVRQASRVEAARRMYWVYGYVLAAMHLGLRHAVTSSLVVAHGGAGGGEAWHMVDGLDPVQLSRAHGIMGGLYQPALPRDGFTVPILQYHEAYRANGSAFSRDARGGAPMGRASCEPLPPYPYDDAALLRQQREGDPAVPKSRDGDGEDL</sequence>
<comment type="subcellular location">
    <subcellularLocation>
        <location evidence="1">Membrane</location>
        <topology evidence="1">Single-pass membrane protein</topology>
    </subcellularLocation>
</comment>
<evidence type="ECO:0000256" key="1">
    <source>
        <dbReference type="ARBA" id="ARBA00004167"/>
    </source>
</evidence>
<evidence type="ECO:0000256" key="3">
    <source>
        <dbReference type="ARBA" id="ARBA00022679"/>
    </source>
</evidence>
<dbReference type="PANTHER" id="PTHR31485:SF7">
    <property type="entry name" value="PEPTIDYL SERINE ALPHA-GALACTOSYLTRANSFERASE"/>
    <property type="match status" value="1"/>
</dbReference>
<feature type="domain" description="Hydroxyproline O-arabinosyltransferase-like" evidence="8">
    <location>
        <begin position="34"/>
        <end position="269"/>
    </location>
</feature>
<gene>
    <name evidence="9" type="ORF">TSPGSL018_4496</name>
</gene>
<dbReference type="Pfam" id="PF23452">
    <property type="entry name" value="HPAT"/>
    <property type="match status" value="1"/>
</dbReference>
<reference evidence="9" key="1">
    <citation type="submission" date="2014-05" db="EMBL/GenBank/DDBJ databases">
        <title>The transcriptome of the halophilic microalga Tetraselmis sp. GSL018 isolated from the Great Salt Lake, Utah.</title>
        <authorList>
            <person name="Jinkerson R.E."/>
            <person name="D'Adamo S."/>
            <person name="Posewitz M.C."/>
        </authorList>
    </citation>
    <scope>NUCLEOTIDE SEQUENCE</scope>
    <source>
        <strain evidence="9">GSL018</strain>
    </source>
</reference>
<evidence type="ECO:0000256" key="5">
    <source>
        <dbReference type="ARBA" id="ARBA00022989"/>
    </source>
</evidence>
<keyword evidence="2" id="KW-0328">Glycosyltransferase</keyword>
<proteinExistence type="predicted"/>
<feature type="compositionally biased region" description="Basic and acidic residues" evidence="7">
    <location>
        <begin position="360"/>
        <end position="379"/>
    </location>
</feature>
<dbReference type="AlphaFoldDB" id="A0A061RIF1"/>
<protein>
    <recommendedName>
        <fullName evidence="8">Hydroxyproline O-arabinosyltransferase-like domain-containing protein</fullName>
    </recommendedName>
</protein>
<keyword evidence="5" id="KW-1133">Transmembrane helix</keyword>
<organism evidence="9">
    <name type="scientific">Tetraselmis sp. GSL018</name>
    <dbReference type="NCBI Taxonomy" id="582737"/>
    <lineage>
        <taxon>Eukaryota</taxon>
        <taxon>Viridiplantae</taxon>
        <taxon>Chlorophyta</taxon>
        <taxon>core chlorophytes</taxon>
        <taxon>Chlorodendrophyceae</taxon>
        <taxon>Chlorodendrales</taxon>
        <taxon>Chlorodendraceae</taxon>
        <taxon>Tetraselmis</taxon>
    </lineage>
</organism>
<dbReference type="GO" id="GO:0016757">
    <property type="term" value="F:glycosyltransferase activity"/>
    <property type="evidence" value="ECO:0007669"/>
    <property type="project" value="UniProtKB-KW"/>
</dbReference>
<evidence type="ECO:0000259" key="8">
    <source>
        <dbReference type="Pfam" id="PF23452"/>
    </source>
</evidence>
<keyword evidence="6" id="KW-0472">Membrane</keyword>
<dbReference type="EMBL" id="GBEZ01015917">
    <property type="protein sequence ID" value="JAC70286.1"/>
    <property type="molecule type" value="Transcribed_RNA"/>
</dbReference>
<dbReference type="InterPro" id="IPR056508">
    <property type="entry name" value="HPAT-like"/>
</dbReference>
<evidence type="ECO:0000256" key="7">
    <source>
        <dbReference type="SAM" id="MobiDB-lite"/>
    </source>
</evidence>
<evidence type="ECO:0000313" key="9">
    <source>
        <dbReference type="EMBL" id="JAC70286.1"/>
    </source>
</evidence>